<reference evidence="3 4" key="1">
    <citation type="submission" date="2020-04" db="EMBL/GenBank/DDBJ databases">
        <authorList>
            <person name="Laetsch R D."/>
            <person name="Stevens L."/>
            <person name="Kumar S."/>
            <person name="Blaxter L. M."/>
        </authorList>
    </citation>
    <scope>NUCLEOTIDE SEQUENCE [LARGE SCALE GENOMIC DNA]</scope>
</reference>
<dbReference type="Proteomes" id="UP000494206">
    <property type="component" value="Unassembled WGS sequence"/>
</dbReference>
<dbReference type="InterPro" id="IPR014756">
    <property type="entry name" value="Ig_E-set"/>
</dbReference>
<dbReference type="EMBL" id="CADEPM010000003">
    <property type="protein sequence ID" value="CAB3401824.1"/>
    <property type="molecule type" value="Genomic_DNA"/>
</dbReference>
<comment type="caution">
    <text evidence="3">The sequence shown here is derived from an EMBL/GenBank/DDBJ whole genome shotgun (WGS) entry which is preliminary data.</text>
</comment>
<accession>A0A8S1EQZ2</accession>
<dbReference type="InterPro" id="IPR014752">
    <property type="entry name" value="Arrestin-like_C"/>
</dbReference>
<organism evidence="3 4">
    <name type="scientific">Caenorhabditis bovis</name>
    <dbReference type="NCBI Taxonomy" id="2654633"/>
    <lineage>
        <taxon>Eukaryota</taxon>
        <taxon>Metazoa</taxon>
        <taxon>Ecdysozoa</taxon>
        <taxon>Nematoda</taxon>
        <taxon>Chromadorea</taxon>
        <taxon>Rhabditida</taxon>
        <taxon>Rhabditina</taxon>
        <taxon>Rhabditomorpha</taxon>
        <taxon>Rhabditoidea</taxon>
        <taxon>Rhabditidae</taxon>
        <taxon>Peloderinae</taxon>
        <taxon>Caenorhabditis</taxon>
    </lineage>
</organism>
<dbReference type="InterPro" id="IPR011022">
    <property type="entry name" value="Arrestin_C-like"/>
</dbReference>
<dbReference type="Gene3D" id="2.60.40.640">
    <property type="match status" value="2"/>
</dbReference>
<protein>
    <recommendedName>
        <fullName evidence="2">Arrestin C-terminal-like domain-containing protein</fullName>
    </recommendedName>
</protein>
<dbReference type="AlphaFoldDB" id="A0A8S1EQZ2"/>
<dbReference type="InterPro" id="IPR011021">
    <property type="entry name" value="Arrestin-like_N"/>
</dbReference>
<feature type="domain" description="Arrestin C-terminal-like" evidence="2">
    <location>
        <begin position="177"/>
        <end position="327"/>
    </location>
</feature>
<dbReference type="InterPro" id="IPR050357">
    <property type="entry name" value="Arrestin_domain-protein"/>
</dbReference>
<evidence type="ECO:0000313" key="3">
    <source>
        <dbReference type="EMBL" id="CAB3401824.1"/>
    </source>
</evidence>
<dbReference type="PANTHER" id="PTHR11188:SF155">
    <property type="entry name" value="ARRESTIN C-TERMINAL-LIKE DOMAIN-CONTAINING PROTEIN"/>
    <property type="match status" value="1"/>
</dbReference>
<keyword evidence="4" id="KW-1185">Reference proteome</keyword>
<dbReference type="Pfam" id="PF00339">
    <property type="entry name" value="Arrestin_N"/>
    <property type="match status" value="1"/>
</dbReference>
<evidence type="ECO:0000313" key="4">
    <source>
        <dbReference type="Proteomes" id="UP000494206"/>
    </source>
</evidence>
<evidence type="ECO:0000259" key="2">
    <source>
        <dbReference type="SMART" id="SM01017"/>
    </source>
</evidence>
<dbReference type="GO" id="GO:0005737">
    <property type="term" value="C:cytoplasm"/>
    <property type="evidence" value="ECO:0007669"/>
    <property type="project" value="TreeGrafter"/>
</dbReference>
<dbReference type="GO" id="GO:0015031">
    <property type="term" value="P:protein transport"/>
    <property type="evidence" value="ECO:0007669"/>
    <property type="project" value="TreeGrafter"/>
</dbReference>
<sequence length="400" mass="44697">MPFTLSLAITNGDEIFAPGGAVEGFATFDLRETIKAKQIRVIAEGCANTKWLLSEGSKASHGRSREVSYTAKTTYMDEELVVWKPSEGHAKSSIFPGCHVFPFKFVIPENAPPSFKGDHGIIRYSIKAIVERPWKTNRSTTKYFTVCPKKDLNNIATARDEASSSKLKKVGFFLFFRHGKVGSQMTIPKKGYVAGETISVETKIANDSSRPIIKAECYLVERCKYLAYRYGIGDPNSTHYKEDLPDDSYSSRKHDEHRLATISQDLEIPARSQHSLNLQLPIPCVCPSFASTLITVEYVVIVKLVVKCRLVNTVKTECPIILGTIPLKDEAIDPGTPHFGEAPSVVQLTHRSMTSCDDEKALPKYIFYPRYNKPKIDDEPPILIDTLPPIDTLSMEDECQ</sequence>
<gene>
    <name evidence="3" type="ORF">CBOVIS_LOCUS4514</name>
</gene>
<dbReference type="SMART" id="SM01017">
    <property type="entry name" value="Arrestin_C"/>
    <property type="match status" value="1"/>
</dbReference>
<proteinExistence type="inferred from homology"/>
<evidence type="ECO:0000256" key="1">
    <source>
        <dbReference type="ARBA" id="ARBA00005298"/>
    </source>
</evidence>
<comment type="similarity">
    <text evidence="1">Belongs to the arrestin family.</text>
</comment>
<dbReference type="PANTHER" id="PTHR11188">
    <property type="entry name" value="ARRESTIN DOMAIN CONTAINING PROTEIN"/>
    <property type="match status" value="1"/>
</dbReference>
<dbReference type="OrthoDB" id="2333384at2759"/>
<dbReference type="SUPFAM" id="SSF81296">
    <property type="entry name" value="E set domains"/>
    <property type="match status" value="2"/>
</dbReference>
<name>A0A8S1EQZ2_9PELO</name>
<dbReference type="Pfam" id="PF02752">
    <property type="entry name" value="Arrestin_C"/>
    <property type="match status" value="1"/>
</dbReference>